<protein>
    <recommendedName>
        <fullName evidence="3">FAD-binding domain-containing protein</fullName>
    </recommendedName>
</protein>
<name>A0AAQ3M5J8_9PEZI</name>
<dbReference type="Gene3D" id="3.50.50.60">
    <property type="entry name" value="FAD/NAD(P)-binding domain"/>
    <property type="match status" value="1"/>
</dbReference>
<evidence type="ECO:0008006" key="3">
    <source>
        <dbReference type="Google" id="ProtNLM"/>
    </source>
</evidence>
<dbReference type="PANTHER" id="PTHR46865:SF7">
    <property type="entry name" value="MONOOXYGENASE, PUTATIVE (AFU_ORTHOLOGUE AFUA_8G07040)-RELATED"/>
    <property type="match status" value="1"/>
</dbReference>
<accession>A0AAQ3M5J8</accession>
<dbReference type="Proteomes" id="UP001303373">
    <property type="component" value="Chromosome 4"/>
</dbReference>
<dbReference type="EMBL" id="CP138583">
    <property type="protein sequence ID" value="WPH00266.1"/>
    <property type="molecule type" value="Genomic_DNA"/>
</dbReference>
<gene>
    <name evidence="1" type="ORF">R9X50_00309000</name>
</gene>
<proteinExistence type="predicted"/>
<organism evidence="1 2">
    <name type="scientific">Acrodontium crateriforme</name>
    <dbReference type="NCBI Taxonomy" id="150365"/>
    <lineage>
        <taxon>Eukaryota</taxon>
        <taxon>Fungi</taxon>
        <taxon>Dikarya</taxon>
        <taxon>Ascomycota</taxon>
        <taxon>Pezizomycotina</taxon>
        <taxon>Dothideomycetes</taxon>
        <taxon>Dothideomycetidae</taxon>
        <taxon>Mycosphaerellales</taxon>
        <taxon>Teratosphaeriaceae</taxon>
        <taxon>Acrodontium</taxon>
    </lineage>
</organism>
<reference evidence="1 2" key="1">
    <citation type="submission" date="2023-11" db="EMBL/GenBank/DDBJ databases">
        <title>An acidophilic fungus is an integral part of prey digestion in a carnivorous sundew plant.</title>
        <authorList>
            <person name="Tsai I.J."/>
        </authorList>
    </citation>
    <scope>NUCLEOTIDE SEQUENCE [LARGE SCALE GENOMIC DNA]</scope>
    <source>
        <strain evidence="1">169a</strain>
    </source>
</reference>
<evidence type="ECO:0000313" key="1">
    <source>
        <dbReference type="EMBL" id="WPH00266.1"/>
    </source>
</evidence>
<dbReference type="InterPro" id="IPR051704">
    <property type="entry name" value="FAD_aromatic-hydroxylase"/>
</dbReference>
<dbReference type="InterPro" id="IPR036188">
    <property type="entry name" value="FAD/NAD-bd_sf"/>
</dbReference>
<dbReference type="PANTHER" id="PTHR46865">
    <property type="entry name" value="OXIDOREDUCTASE-RELATED"/>
    <property type="match status" value="1"/>
</dbReference>
<sequence>MGLEASIRAKCVPELGLQLVDSDGRRWGYWPANESGGVQAFTSEVEIMRGDLCQILHDGAKDKVRYKFGTSIARYTDTHTNGQGGPVRVEFTDSTAENYDLLVGADGLYSLTRKLMLSADPNPPNPLHALNQSIGYLKVPIAAEPGEEYNATAYIGTKGRCLLTRRNNPHELQVYLTSPNLTKRLQNIQDVPTQKQIFASEFRNAGWKAAEIVEQLLQSDDFYSQHEAYIRLNPWSCGHVTLLGDAGVCCSANGYGTSCAVVGAYILAGELVRHVVAKADGSCRSQNVQTALACYEKKLRPFVEVLQEGLDEEEDGSGGFQFKDWYIPVIQHLAWFASLFRVYKLAWLFSDRCPKGWKLPDYPELQIKSS</sequence>
<keyword evidence="2" id="KW-1185">Reference proteome</keyword>
<dbReference type="AlphaFoldDB" id="A0AAQ3M5J8"/>
<evidence type="ECO:0000313" key="2">
    <source>
        <dbReference type="Proteomes" id="UP001303373"/>
    </source>
</evidence>
<dbReference type="SUPFAM" id="SSF51905">
    <property type="entry name" value="FAD/NAD(P)-binding domain"/>
    <property type="match status" value="1"/>
</dbReference>